<reference evidence="1 2" key="1">
    <citation type="submission" date="2021-02" db="EMBL/GenBank/DDBJ databases">
        <title>Activity-based single-cell genomes from oceanic crustal fluid captures similar information to metagenomic and metatranscriptomic surveys with orders of magnitude less sampling.</title>
        <authorList>
            <person name="D'Angelo T.S."/>
            <person name="Orcutt B.N."/>
        </authorList>
    </citation>
    <scope>NUCLEOTIDE SEQUENCE [LARGE SCALE GENOMIC DNA]</scope>
    <source>
        <strain evidence="1">AH-315-G07</strain>
    </source>
</reference>
<evidence type="ECO:0000313" key="1">
    <source>
        <dbReference type="EMBL" id="MBN4066675.1"/>
    </source>
</evidence>
<keyword evidence="2" id="KW-1185">Reference proteome</keyword>
<dbReference type="EMBL" id="JAFITR010000015">
    <property type="protein sequence ID" value="MBN4066675.1"/>
    <property type="molecule type" value="Genomic_DNA"/>
</dbReference>
<sequence length="131" mass="15350">MMMLHAAVEEIATHFKERLEEQGVDYFEAHSLHLLFHEALCEVLELTSWDPKSREQDLVLLQEKFEDKLKKLLVYRPQYVPIDTIEAAVEVLERFLPDLSDEVEMLRNVFFTHPAAVHEPLPGERAYGKEM</sequence>
<protein>
    <recommendedName>
        <fullName evidence="3">HEPN domain-containing protein</fullName>
    </recommendedName>
</protein>
<dbReference type="Proteomes" id="UP000722121">
    <property type="component" value="Unassembled WGS sequence"/>
</dbReference>
<organism evidence="1 2">
    <name type="scientific">Simkania negevensis</name>
    <dbReference type="NCBI Taxonomy" id="83561"/>
    <lineage>
        <taxon>Bacteria</taxon>
        <taxon>Pseudomonadati</taxon>
        <taxon>Chlamydiota</taxon>
        <taxon>Chlamydiia</taxon>
        <taxon>Parachlamydiales</taxon>
        <taxon>Simkaniaceae</taxon>
        <taxon>Simkania</taxon>
    </lineage>
</organism>
<evidence type="ECO:0000313" key="2">
    <source>
        <dbReference type="Proteomes" id="UP000722121"/>
    </source>
</evidence>
<evidence type="ECO:0008006" key="3">
    <source>
        <dbReference type="Google" id="ProtNLM"/>
    </source>
</evidence>
<comment type="caution">
    <text evidence="1">The sequence shown here is derived from an EMBL/GenBank/DDBJ whole genome shotgun (WGS) entry which is preliminary data.</text>
</comment>
<proteinExistence type="predicted"/>
<name>A0ABS3AQR7_9BACT</name>
<gene>
    <name evidence="1" type="ORF">JYU14_01155</name>
</gene>
<accession>A0ABS3AQR7</accession>